<dbReference type="Proteomes" id="UP000299102">
    <property type="component" value="Unassembled WGS sequence"/>
</dbReference>
<evidence type="ECO:0000313" key="3">
    <source>
        <dbReference type="Proteomes" id="UP000299102"/>
    </source>
</evidence>
<evidence type="ECO:0000313" key="2">
    <source>
        <dbReference type="EMBL" id="GBP22647.1"/>
    </source>
</evidence>
<feature type="region of interest" description="Disordered" evidence="1">
    <location>
        <begin position="1"/>
        <end position="23"/>
    </location>
</feature>
<name>A0A4C1U9A8_EUMVA</name>
<proteinExistence type="predicted"/>
<organism evidence="2 3">
    <name type="scientific">Eumeta variegata</name>
    <name type="common">Bagworm moth</name>
    <name type="synonym">Eumeta japonica</name>
    <dbReference type="NCBI Taxonomy" id="151549"/>
    <lineage>
        <taxon>Eukaryota</taxon>
        <taxon>Metazoa</taxon>
        <taxon>Ecdysozoa</taxon>
        <taxon>Arthropoda</taxon>
        <taxon>Hexapoda</taxon>
        <taxon>Insecta</taxon>
        <taxon>Pterygota</taxon>
        <taxon>Neoptera</taxon>
        <taxon>Endopterygota</taxon>
        <taxon>Lepidoptera</taxon>
        <taxon>Glossata</taxon>
        <taxon>Ditrysia</taxon>
        <taxon>Tineoidea</taxon>
        <taxon>Psychidae</taxon>
        <taxon>Oiketicinae</taxon>
        <taxon>Eumeta</taxon>
    </lineage>
</organism>
<sequence>MPVLYDGVPSSAPVTAGDEKGSNIRSRGVHLGLPTEAVDEYVYVRDRPISYVQLRYDDTKNPARLGSV</sequence>
<dbReference type="AlphaFoldDB" id="A0A4C1U9A8"/>
<dbReference type="EMBL" id="BGZK01000142">
    <property type="protein sequence ID" value="GBP22647.1"/>
    <property type="molecule type" value="Genomic_DNA"/>
</dbReference>
<accession>A0A4C1U9A8</accession>
<evidence type="ECO:0000256" key="1">
    <source>
        <dbReference type="SAM" id="MobiDB-lite"/>
    </source>
</evidence>
<reference evidence="2 3" key="1">
    <citation type="journal article" date="2019" name="Commun. Biol.">
        <title>The bagworm genome reveals a unique fibroin gene that provides high tensile strength.</title>
        <authorList>
            <person name="Kono N."/>
            <person name="Nakamura H."/>
            <person name="Ohtoshi R."/>
            <person name="Tomita M."/>
            <person name="Numata K."/>
            <person name="Arakawa K."/>
        </authorList>
    </citation>
    <scope>NUCLEOTIDE SEQUENCE [LARGE SCALE GENOMIC DNA]</scope>
</reference>
<comment type="caution">
    <text evidence="2">The sequence shown here is derived from an EMBL/GenBank/DDBJ whole genome shotgun (WGS) entry which is preliminary data.</text>
</comment>
<protein>
    <submittedName>
        <fullName evidence="2">Uncharacterized protein</fullName>
    </submittedName>
</protein>
<keyword evidence="3" id="KW-1185">Reference proteome</keyword>
<gene>
    <name evidence="2" type="ORF">EVAR_13927_1</name>
</gene>